<dbReference type="InterPro" id="IPR029063">
    <property type="entry name" value="SAM-dependent_MTases_sf"/>
</dbReference>
<dbReference type="SUPFAM" id="SSF53335">
    <property type="entry name" value="S-adenosyl-L-methionine-dependent methyltransferases"/>
    <property type="match status" value="1"/>
</dbReference>
<dbReference type="InterPro" id="IPR050320">
    <property type="entry name" value="N5-glutamine_MTase"/>
</dbReference>
<dbReference type="PANTHER" id="PTHR18895:SF74">
    <property type="entry name" value="MTRF1L RELEASE FACTOR GLUTAMINE METHYLTRANSFERASE"/>
    <property type="match status" value="1"/>
</dbReference>
<dbReference type="InterPro" id="IPR002052">
    <property type="entry name" value="DNA_methylase_N6_adenine_CS"/>
</dbReference>
<dbReference type="CDD" id="cd02440">
    <property type="entry name" value="AdoMet_MTases"/>
    <property type="match status" value="1"/>
</dbReference>
<dbReference type="Gene3D" id="3.40.50.150">
    <property type="entry name" value="Vaccinia Virus protein VP39"/>
    <property type="match status" value="1"/>
</dbReference>
<comment type="caution">
    <text evidence="1">The sequence shown here is derived from an EMBL/GenBank/DDBJ whole genome shotgun (WGS) entry which is preliminary data.</text>
</comment>
<name>A0A7C8QXI4_ORBOL</name>
<sequence length="373" mass="42539">MPRICRKVLKELRSHHKLLPLLYRENRIPELAKFELRHLQDHVLQRSDLKHSPRLQFKLLKSLCERRARAEPLDHILGTTQFDDLEILSGKGALIPRPETEAMVLRLCDALKDYHFVNEKRKQNLGNNFRLLDLCTGAGPIALLMAKQLYEMELPYGHRVLGIDVSEPALKLATRSLEYNIGKGLLPTDARRDVGFCKGNVLDPEPSIYGEGGDQGLSYLGKSGVHDDIKSFFGSEDQGDYGGTLDILIANPPYVSANGYWEDTERSVRLYEPEIALVPPEKRPENVSDNFLREDFFYPAIEEFAAYFKSKAIVFETGGDKQSGRVKAMLESRGWETGTWKDFRGIQRNVVGWRKETGWNWLLLPSKNGMSYD</sequence>
<dbReference type="GO" id="GO:0005739">
    <property type="term" value="C:mitochondrion"/>
    <property type="evidence" value="ECO:0007669"/>
    <property type="project" value="TreeGrafter"/>
</dbReference>
<proteinExistence type="predicted"/>
<dbReference type="EMBL" id="WIWS01000003">
    <property type="protein sequence ID" value="KAF3228832.1"/>
    <property type="molecule type" value="Genomic_DNA"/>
</dbReference>
<gene>
    <name evidence="1" type="ORF">TWF106_006353</name>
</gene>
<dbReference type="GO" id="GO:0008168">
    <property type="term" value="F:methyltransferase activity"/>
    <property type="evidence" value="ECO:0007669"/>
    <property type="project" value="InterPro"/>
</dbReference>
<dbReference type="AlphaFoldDB" id="A0A7C8QXI4"/>
<protein>
    <recommendedName>
        <fullName evidence="3">Methyltransferase domain-containing protein</fullName>
    </recommendedName>
</protein>
<dbReference type="Proteomes" id="UP000472727">
    <property type="component" value="Unassembled WGS sequence"/>
</dbReference>
<dbReference type="PANTHER" id="PTHR18895">
    <property type="entry name" value="HEMK METHYLTRANSFERASE"/>
    <property type="match status" value="1"/>
</dbReference>
<accession>A0A7C8QXI4</accession>
<evidence type="ECO:0000313" key="1">
    <source>
        <dbReference type="EMBL" id="KAF3228832.1"/>
    </source>
</evidence>
<dbReference type="GO" id="GO:0003676">
    <property type="term" value="F:nucleic acid binding"/>
    <property type="evidence" value="ECO:0007669"/>
    <property type="project" value="InterPro"/>
</dbReference>
<evidence type="ECO:0000313" key="2">
    <source>
        <dbReference type="Proteomes" id="UP000472727"/>
    </source>
</evidence>
<evidence type="ECO:0008006" key="3">
    <source>
        <dbReference type="Google" id="ProtNLM"/>
    </source>
</evidence>
<dbReference type="PROSITE" id="PS00092">
    <property type="entry name" value="N6_MTASE"/>
    <property type="match status" value="1"/>
</dbReference>
<reference evidence="1 2" key="1">
    <citation type="submission" date="2019-06" db="EMBL/GenBank/DDBJ databases">
        <authorList>
            <person name="Palmer J.M."/>
        </authorList>
    </citation>
    <scope>NUCLEOTIDE SEQUENCE [LARGE SCALE GENOMIC DNA]</scope>
    <source>
        <strain evidence="1 2">TWF106</strain>
    </source>
</reference>
<organism evidence="1 2">
    <name type="scientific">Orbilia oligospora</name>
    <name type="common">Nematode-trapping fungus</name>
    <name type="synonym">Arthrobotrys oligospora</name>
    <dbReference type="NCBI Taxonomy" id="2813651"/>
    <lineage>
        <taxon>Eukaryota</taxon>
        <taxon>Fungi</taxon>
        <taxon>Dikarya</taxon>
        <taxon>Ascomycota</taxon>
        <taxon>Pezizomycotina</taxon>
        <taxon>Orbiliomycetes</taxon>
        <taxon>Orbiliales</taxon>
        <taxon>Orbiliaceae</taxon>
        <taxon>Orbilia</taxon>
    </lineage>
</organism>
<dbReference type="GO" id="GO:0032259">
    <property type="term" value="P:methylation"/>
    <property type="evidence" value="ECO:0007669"/>
    <property type="project" value="InterPro"/>
</dbReference>